<keyword evidence="5" id="KW-1185">Reference proteome</keyword>
<keyword evidence="4" id="KW-0238">DNA-binding</keyword>
<dbReference type="SMR" id="A0A0B2PLX5"/>
<dbReference type="Gene3D" id="2.30.31.10">
    <property type="entry name" value="Transcriptional Coactivator Pc4, Chain A"/>
    <property type="match status" value="1"/>
</dbReference>
<dbReference type="SUPFAM" id="SSF54447">
    <property type="entry name" value="ssDNA-binding transcriptional regulator domain"/>
    <property type="match status" value="1"/>
</dbReference>
<dbReference type="Gramene" id="XM_028337632.1">
    <property type="protein sequence ID" value="XP_028193433.1"/>
    <property type="gene ID" value="LOC114379072"/>
</dbReference>
<dbReference type="AlphaFoldDB" id="A0A0B2PLX5"/>
<sequence length="263" mass="29878">MSQIQSITLKHLSLPTHTFVPSKFKIPLNRNFSLTPRFTFSSSLSVKCYHPNLVQPKPFPPLPQRPPFAELPQQRVYVGYSVYTKKGMLTVIPRPPEFESKSSGAFKVSKEGYVVLQFAPSVGADEPIYDWNHKQTFSLSVSEMGTLIILGARDSWEFSHETVKLKSSKIDVRKVLKVEPLLDATGHLFSLRVLKKPANMEGIQKSIFLPVTRADLEVLRSLFNYIMPYLLGWNAFGNSIKPEVYSQVNSTNPRYGADNEWNR</sequence>
<dbReference type="Proteomes" id="UP000053555">
    <property type="component" value="Unassembled WGS sequence"/>
</dbReference>
<evidence type="ECO:0000313" key="5">
    <source>
        <dbReference type="Proteomes" id="UP000289340"/>
    </source>
</evidence>
<dbReference type="PANTHER" id="PTHR31745">
    <property type="entry name" value="SINGLE-STRANDED DNA-BINDING PROTEIN WHY2, MITOCHONDRIAL"/>
    <property type="match status" value="1"/>
</dbReference>
<reference evidence="3" key="1">
    <citation type="submission" date="2014-07" db="EMBL/GenBank/DDBJ databases">
        <title>Identification of a novel salt tolerance gene in wild soybean by whole-genome sequencing.</title>
        <authorList>
            <person name="Lam H.-M."/>
            <person name="Qi X."/>
            <person name="Li M.-W."/>
            <person name="Liu X."/>
            <person name="Xie M."/>
            <person name="Ni M."/>
            <person name="Xu X."/>
        </authorList>
    </citation>
    <scope>NUCLEOTIDE SEQUENCE [LARGE SCALE GENOMIC DNA]</scope>
    <source>
        <tissue evidence="3">Root</tissue>
    </source>
</reference>
<dbReference type="EMBL" id="KN665802">
    <property type="protein sequence ID" value="KHN08699.1"/>
    <property type="molecule type" value="Genomic_DNA"/>
</dbReference>
<dbReference type="GO" id="GO:0003697">
    <property type="term" value="F:single-stranded DNA binding"/>
    <property type="evidence" value="ECO:0007669"/>
    <property type="project" value="InterPro"/>
</dbReference>
<dbReference type="Pfam" id="PF08536">
    <property type="entry name" value="Whirly"/>
    <property type="match status" value="1"/>
</dbReference>
<dbReference type="GO" id="GO:0006952">
    <property type="term" value="P:defense response"/>
    <property type="evidence" value="ECO:0007669"/>
    <property type="project" value="InterPro"/>
</dbReference>
<dbReference type="GO" id="GO:0006355">
    <property type="term" value="P:regulation of DNA-templated transcription"/>
    <property type="evidence" value="ECO:0007669"/>
    <property type="project" value="InterPro"/>
</dbReference>
<accession>A0A0B2PLX5</accession>
<evidence type="ECO:0000256" key="2">
    <source>
        <dbReference type="ARBA" id="ARBA00022946"/>
    </source>
</evidence>
<keyword evidence="2" id="KW-0809">Transit peptide</keyword>
<dbReference type="PANTHER" id="PTHR31745:SF2">
    <property type="entry name" value="SINGLE-STRANDED DNA-BINDING PROTEIN WHY1, CHLOROPLASTIC"/>
    <property type="match status" value="1"/>
</dbReference>
<proteinExistence type="inferred from homology"/>
<organism evidence="3">
    <name type="scientific">Glycine soja</name>
    <name type="common">Wild soybean</name>
    <dbReference type="NCBI Taxonomy" id="3848"/>
    <lineage>
        <taxon>Eukaryota</taxon>
        <taxon>Viridiplantae</taxon>
        <taxon>Streptophyta</taxon>
        <taxon>Embryophyta</taxon>
        <taxon>Tracheophyta</taxon>
        <taxon>Spermatophyta</taxon>
        <taxon>Magnoliopsida</taxon>
        <taxon>eudicotyledons</taxon>
        <taxon>Gunneridae</taxon>
        <taxon>Pentapetalae</taxon>
        <taxon>rosids</taxon>
        <taxon>fabids</taxon>
        <taxon>Fabales</taxon>
        <taxon>Fabaceae</taxon>
        <taxon>Papilionoideae</taxon>
        <taxon>50 kb inversion clade</taxon>
        <taxon>NPAAA clade</taxon>
        <taxon>indigoferoid/millettioid clade</taxon>
        <taxon>Phaseoleae</taxon>
        <taxon>Glycine</taxon>
        <taxon>Glycine subgen. Soja</taxon>
    </lineage>
</organism>
<name>A0A0B2PLX5_GLYSO</name>
<evidence type="ECO:0000256" key="1">
    <source>
        <dbReference type="ARBA" id="ARBA00006061"/>
    </source>
</evidence>
<dbReference type="EMBL" id="QZWG01000002">
    <property type="protein sequence ID" value="RZC23013.1"/>
    <property type="molecule type" value="Genomic_DNA"/>
</dbReference>
<dbReference type="Proteomes" id="UP000289340">
    <property type="component" value="Chromosome 2"/>
</dbReference>
<evidence type="ECO:0000313" key="3">
    <source>
        <dbReference type="EMBL" id="KHN08699.1"/>
    </source>
</evidence>
<dbReference type="InterPro" id="IPR009044">
    <property type="entry name" value="ssDNA-bd_transcriptional_reg"/>
</dbReference>
<gene>
    <name evidence="4" type="ORF">D0Y65_002725</name>
    <name evidence="3" type="ORF">glysoja_024608</name>
</gene>
<dbReference type="InterPro" id="IPR013742">
    <property type="entry name" value="Whirly"/>
</dbReference>
<reference evidence="4 5" key="2">
    <citation type="submission" date="2018-09" db="EMBL/GenBank/DDBJ databases">
        <title>A high-quality reference genome of wild soybean provides a powerful tool to mine soybean genomes.</title>
        <authorList>
            <person name="Xie M."/>
            <person name="Chung C.Y.L."/>
            <person name="Li M.-W."/>
            <person name="Wong F.-L."/>
            <person name="Chan T.-F."/>
            <person name="Lam H.-M."/>
        </authorList>
    </citation>
    <scope>NUCLEOTIDE SEQUENCE [LARGE SCALE GENOMIC DNA]</scope>
    <source>
        <strain evidence="5">cv. W05</strain>
        <tissue evidence="4">Hypocotyl of etiolated seedlings</tissue>
    </source>
</reference>
<evidence type="ECO:0000313" key="4">
    <source>
        <dbReference type="EMBL" id="RZC23013.1"/>
    </source>
</evidence>
<comment type="similarity">
    <text evidence="1">Belongs to the Whirly family.</text>
</comment>
<protein>
    <submittedName>
        <fullName evidence="4">Single-stranded DNA-binding protein WHY1, chloroplastic</fullName>
    </submittedName>
</protein>